<protein>
    <recommendedName>
        <fullName evidence="3">DUF6534 domain-containing protein</fullName>
    </recommendedName>
</protein>
<evidence type="ECO:0000259" key="3">
    <source>
        <dbReference type="Pfam" id="PF20152"/>
    </source>
</evidence>
<feature type="transmembrane region" description="Helical" evidence="2">
    <location>
        <begin position="107"/>
        <end position="130"/>
    </location>
</feature>
<keyword evidence="2" id="KW-0812">Transmembrane</keyword>
<organism evidence="4 5">
    <name type="scientific">Trametes coccinea (strain BRFM310)</name>
    <name type="common">Pycnoporus coccineus</name>
    <dbReference type="NCBI Taxonomy" id="1353009"/>
    <lineage>
        <taxon>Eukaryota</taxon>
        <taxon>Fungi</taxon>
        <taxon>Dikarya</taxon>
        <taxon>Basidiomycota</taxon>
        <taxon>Agaricomycotina</taxon>
        <taxon>Agaricomycetes</taxon>
        <taxon>Polyporales</taxon>
        <taxon>Polyporaceae</taxon>
        <taxon>Trametes</taxon>
    </lineage>
</organism>
<evidence type="ECO:0000256" key="2">
    <source>
        <dbReference type="SAM" id="Phobius"/>
    </source>
</evidence>
<feature type="domain" description="DUF6534" evidence="3">
    <location>
        <begin position="188"/>
        <end position="274"/>
    </location>
</feature>
<feature type="transmembrane region" description="Helical" evidence="2">
    <location>
        <begin position="215"/>
        <end position="242"/>
    </location>
</feature>
<dbReference type="Pfam" id="PF20152">
    <property type="entry name" value="DUF6534"/>
    <property type="match status" value="1"/>
</dbReference>
<gene>
    <name evidence="4" type="ORF">PYCCODRAFT_1471958</name>
</gene>
<evidence type="ECO:0000313" key="5">
    <source>
        <dbReference type="Proteomes" id="UP000193067"/>
    </source>
</evidence>
<accession>A0A1Y2I7W8</accession>
<name>A0A1Y2I7W8_TRAC3</name>
<dbReference type="PANTHER" id="PTHR40465:SF1">
    <property type="entry name" value="DUF6534 DOMAIN-CONTAINING PROTEIN"/>
    <property type="match status" value="1"/>
</dbReference>
<dbReference type="InterPro" id="IPR045339">
    <property type="entry name" value="DUF6534"/>
</dbReference>
<reference evidence="4 5" key="1">
    <citation type="journal article" date="2015" name="Biotechnol. Biofuels">
        <title>Enhanced degradation of softwood versus hardwood by the white-rot fungus Pycnoporus coccineus.</title>
        <authorList>
            <person name="Couturier M."/>
            <person name="Navarro D."/>
            <person name="Chevret D."/>
            <person name="Henrissat B."/>
            <person name="Piumi F."/>
            <person name="Ruiz-Duenas F.J."/>
            <person name="Martinez A.T."/>
            <person name="Grigoriev I.V."/>
            <person name="Riley R."/>
            <person name="Lipzen A."/>
            <person name="Berrin J.G."/>
            <person name="Master E.R."/>
            <person name="Rosso M.N."/>
        </authorList>
    </citation>
    <scope>NUCLEOTIDE SEQUENCE [LARGE SCALE GENOMIC DNA]</scope>
    <source>
        <strain evidence="4 5">BRFM310</strain>
    </source>
</reference>
<evidence type="ECO:0000256" key="1">
    <source>
        <dbReference type="SAM" id="MobiDB-lite"/>
    </source>
</evidence>
<sequence length="377" mass="41997">MAPPLSGNAAAVLTEPSPGVPGSLSALTQSLAAILLGTIFGSMLYGLMLHQTYRYYRLYPNDKWILKGLVTSIVVTETFHMVLWIIVCYEFLIIDYLNPLKIISRQPWFLVLTIPMVVVAAAISQAFYAARLYYIGPQYRPLVFVAVSVMVMAIGWGFAATVQAARAKSMLQFLQSSWILCVSSGHVVLCDLITTSSLVYVLWRRRTGVKRTDSVVGVLIVYTINTGLVTTIFTFLIFLFALVRPNDLIYGGISIFGVKLYSNSTLAVLNSRRSLAARLMTEEPESEDGDFQSVAPERRSQMRNPHTVLETWNVRQREVNVSLPIAIEVSTTTVTDAEDVMKNNEVQGLKIPQRAARGIEQTMNRMQSSGRFKQNGH</sequence>
<dbReference type="Proteomes" id="UP000193067">
    <property type="component" value="Unassembled WGS sequence"/>
</dbReference>
<dbReference type="PANTHER" id="PTHR40465">
    <property type="entry name" value="CHROMOSOME 1, WHOLE GENOME SHOTGUN SEQUENCE"/>
    <property type="match status" value="1"/>
</dbReference>
<keyword evidence="5" id="KW-1185">Reference proteome</keyword>
<feature type="transmembrane region" description="Helical" evidence="2">
    <location>
        <begin position="142"/>
        <end position="165"/>
    </location>
</feature>
<dbReference type="AlphaFoldDB" id="A0A1Y2I7W8"/>
<keyword evidence="2" id="KW-0472">Membrane</keyword>
<feature type="transmembrane region" description="Helical" evidence="2">
    <location>
        <begin position="68"/>
        <end position="87"/>
    </location>
</feature>
<dbReference type="EMBL" id="KZ084154">
    <property type="protein sequence ID" value="OSC97247.1"/>
    <property type="molecule type" value="Genomic_DNA"/>
</dbReference>
<feature type="region of interest" description="Disordered" evidence="1">
    <location>
        <begin position="281"/>
        <end position="302"/>
    </location>
</feature>
<dbReference type="OrthoDB" id="2732212at2759"/>
<feature type="transmembrane region" description="Helical" evidence="2">
    <location>
        <begin position="26"/>
        <end position="47"/>
    </location>
</feature>
<evidence type="ECO:0000313" key="4">
    <source>
        <dbReference type="EMBL" id="OSC97247.1"/>
    </source>
</evidence>
<feature type="transmembrane region" description="Helical" evidence="2">
    <location>
        <begin position="248"/>
        <end position="269"/>
    </location>
</feature>
<proteinExistence type="predicted"/>
<feature type="transmembrane region" description="Helical" evidence="2">
    <location>
        <begin position="177"/>
        <end position="203"/>
    </location>
</feature>
<keyword evidence="2" id="KW-1133">Transmembrane helix</keyword>